<evidence type="ECO:0000256" key="2">
    <source>
        <dbReference type="ARBA" id="ARBA00022679"/>
    </source>
</evidence>
<dbReference type="Gene3D" id="3.40.50.150">
    <property type="entry name" value="Vaccinia Virus protein VP39"/>
    <property type="match status" value="1"/>
</dbReference>
<dbReference type="AlphaFoldDB" id="A0A540VUH7"/>
<evidence type="ECO:0000256" key="1">
    <source>
        <dbReference type="ARBA" id="ARBA00022603"/>
    </source>
</evidence>
<dbReference type="PANTHER" id="PTHR43861">
    <property type="entry name" value="TRANS-ACONITATE 2-METHYLTRANSFERASE-RELATED"/>
    <property type="match status" value="1"/>
</dbReference>
<dbReference type="InterPro" id="IPR041698">
    <property type="entry name" value="Methyltransf_25"/>
</dbReference>
<dbReference type="Proteomes" id="UP000315400">
    <property type="component" value="Unassembled WGS sequence"/>
</dbReference>
<dbReference type="SUPFAM" id="SSF53335">
    <property type="entry name" value="S-adenosyl-L-methionine-dependent methyltransferases"/>
    <property type="match status" value="1"/>
</dbReference>
<feature type="domain" description="Methyltransferase" evidence="3">
    <location>
        <begin position="44"/>
        <end position="132"/>
    </location>
</feature>
<dbReference type="PANTHER" id="PTHR43861:SF1">
    <property type="entry name" value="TRANS-ACONITATE 2-METHYLTRANSFERASE"/>
    <property type="match status" value="1"/>
</dbReference>
<comment type="caution">
    <text evidence="4">The sequence shown here is derived from an EMBL/GenBank/DDBJ whole genome shotgun (WGS) entry which is preliminary data.</text>
</comment>
<keyword evidence="2 4" id="KW-0808">Transferase</keyword>
<accession>A0A540VUH7</accession>
<dbReference type="InterPro" id="IPR029063">
    <property type="entry name" value="SAM-dependent_MTases_sf"/>
</dbReference>
<gene>
    <name evidence="4" type="ORF">FKY71_03730</name>
</gene>
<dbReference type="Pfam" id="PF13649">
    <property type="entry name" value="Methyltransf_25"/>
    <property type="match status" value="1"/>
</dbReference>
<protein>
    <submittedName>
        <fullName evidence="4">Methyltransferase domain-containing protein</fullName>
    </submittedName>
</protein>
<reference evidence="4 5" key="1">
    <citation type="submission" date="2019-06" db="EMBL/GenBank/DDBJ databases">
        <title>Metagenome assembled Genome of Spiribacter salinus SL48-SHIP from the microbial mat of Salt Lake 48 (Novosibirsk region, Russia).</title>
        <authorList>
            <person name="Shipova A."/>
            <person name="Rozanov A.S."/>
            <person name="Bryanskaya A.V."/>
            <person name="Peltek S.E."/>
        </authorList>
    </citation>
    <scope>NUCLEOTIDE SEQUENCE [LARGE SCALE GENOMIC DNA]</scope>
    <source>
        <strain evidence="4">SL48-SHIP-2</strain>
    </source>
</reference>
<keyword evidence="1 4" id="KW-0489">Methyltransferase</keyword>
<proteinExistence type="predicted"/>
<name>A0A540VUH7_9GAMM</name>
<dbReference type="EMBL" id="VIFK01000014">
    <property type="protein sequence ID" value="TQF00406.1"/>
    <property type="molecule type" value="Genomic_DNA"/>
</dbReference>
<evidence type="ECO:0000313" key="4">
    <source>
        <dbReference type="EMBL" id="TQF00406.1"/>
    </source>
</evidence>
<evidence type="ECO:0000259" key="3">
    <source>
        <dbReference type="Pfam" id="PF13649"/>
    </source>
</evidence>
<organism evidence="4 5">
    <name type="scientific">Spiribacter salinus</name>
    <dbReference type="NCBI Taxonomy" id="1335746"/>
    <lineage>
        <taxon>Bacteria</taxon>
        <taxon>Pseudomonadati</taxon>
        <taxon>Pseudomonadota</taxon>
        <taxon>Gammaproteobacteria</taxon>
        <taxon>Chromatiales</taxon>
        <taxon>Ectothiorhodospiraceae</taxon>
        <taxon>Spiribacter</taxon>
    </lineage>
</organism>
<dbReference type="GO" id="GO:0032259">
    <property type="term" value="P:methylation"/>
    <property type="evidence" value="ECO:0007669"/>
    <property type="project" value="UniProtKB-KW"/>
</dbReference>
<dbReference type="CDD" id="cd02440">
    <property type="entry name" value="AdoMet_MTases"/>
    <property type="match status" value="1"/>
</dbReference>
<evidence type="ECO:0000313" key="5">
    <source>
        <dbReference type="Proteomes" id="UP000315400"/>
    </source>
</evidence>
<dbReference type="GO" id="GO:0008168">
    <property type="term" value="F:methyltransferase activity"/>
    <property type="evidence" value="ECO:0007669"/>
    <property type="project" value="UniProtKB-KW"/>
</dbReference>
<sequence length="205" mass="22241">MSADQETLAVYDSKAEEYANLTATEAEVKSLTAFVKDLPKNARVLDLGCGPGANAADMARLGCRVDAVDASAEMVARAVKLDGVTAWQGFFEDLDVEAVYDGVWANFSLLHAPKFDMPAHLDRIRRALKPQGIFHIGMKLGSGEKRDRIGRRYSYYEEGELAGLLNAAGFEVIDTATGESRGLDGSVAAWITMRARLSCSKEETS</sequence>